<dbReference type="GO" id="GO:0009254">
    <property type="term" value="P:peptidoglycan turnover"/>
    <property type="evidence" value="ECO:0007669"/>
    <property type="project" value="InterPro"/>
</dbReference>
<evidence type="ECO:0000259" key="6">
    <source>
        <dbReference type="SMART" id="SM00925"/>
    </source>
</evidence>
<feature type="domain" description="Lytic transglycosylase MltA" evidence="6">
    <location>
        <begin position="131"/>
        <end position="272"/>
    </location>
</feature>
<dbReference type="AlphaFoldDB" id="A0A0M2PX43"/>
<organism evidence="7 8">
    <name type="scientific">Prochlorothrix hollandica PCC 9006 = CALU 1027</name>
    <dbReference type="NCBI Taxonomy" id="317619"/>
    <lineage>
        <taxon>Bacteria</taxon>
        <taxon>Bacillati</taxon>
        <taxon>Cyanobacteriota</taxon>
        <taxon>Cyanophyceae</taxon>
        <taxon>Prochlorotrichales</taxon>
        <taxon>Prochlorotrichaceae</taxon>
        <taxon>Prochlorothrix</taxon>
    </lineage>
</organism>
<name>A0A0M2PX43_PROHO</name>
<dbReference type="GO" id="GO:0071555">
    <property type="term" value="P:cell wall organization"/>
    <property type="evidence" value="ECO:0007669"/>
    <property type="project" value="UniProtKB-KW"/>
</dbReference>
<keyword evidence="3" id="KW-0456">Lyase</keyword>
<dbReference type="GO" id="GO:0009253">
    <property type="term" value="P:peptidoglycan catabolic process"/>
    <property type="evidence" value="ECO:0007669"/>
    <property type="project" value="TreeGrafter"/>
</dbReference>
<evidence type="ECO:0000256" key="1">
    <source>
        <dbReference type="ARBA" id="ARBA00001420"/>
    </source>
</evidence>
<dbReference type="GO" id="GO:0004553">
    <property type="term" value="F:hydrolase activity, hydrolyzing O-glycosyl compounds"/>
    <property type="evidence" value="ECO:0007669"/>
    <property type="project" value="InterPro"/>
</dbReference>
<evidence type="ECO:0000256" key="2">
    <source>
        <dbReference type="ARBA" id="ARBA00012587"/>
    </source>
</evidence>
<dbReference type="PIRSF" id="PIRSF019422">
    <property type="entry name" value="MltA"/>
    <property type="match status" value="1"/>
</dbReference>
<keyword evidence="8" id="KW-1185">Reference proteome</keyword>
<dbReference type="InterPro" id="IPR026044">
    <property type="entry name" value="MltA"/>
</dbReference>
<dbReference type="Pfam" id="PF06725">
    <property type="entry name" value="3D"/>
    <property type="match status" value="1"/>
</dbReference>
<dbReference type="GO" id="GO:0008933">
    <property type="term" value="F:peptidoglycan lytic transglycosylase activity"/>
    <property type="evidence" value="ECO:0007669"/>
    <property type="project" value="TreeGrafter"/>
</dbReference>
<dbReference type="GO" id="GO:0019867">
    <property type="term" value="C:outer membrane"/>
    <property type="evidence" value="ECO:0007669"/>
    <property type="project" value="InterPro"/>
</dbReference>
<evidence type="ECO:0000256" key="5">
    <source>
        <dbReference type="ARBA" id="ARBA00030918"/>
    </source>
</evidence>
<dbReference type="InterPro" id="IPR010611">
    <property type="entry name" value="3D_dom"/>
</dbReference>
<dbReference type="SMART" id="SM00925">
    <property type="entry name" value="MltA"/>
    <property type="match status" value="1"/>
</dbReference>
<comment type="catalytic activity">
    <reaction evidence="1">
        <text>Exolytic cleavage of the (1-&gt;4)-beta-glycosidic linkage between N-acetylmuramic acid (MurNAc) and N-acetylglucosamine (GlcNAc) residues in peptidoglycan, from either the reducing or the non-reducing ends of the peptidoglycan chains, with concomitant formation of a 1,6-anhydrobond in the MurNAc residue.</text>
        <dbReference type="EC" id="4.2.2.n1"/>
    </reaction>
</comment>
<sequence length="375" mass="40977">MDPGDPVDPIVPPPPLCPVVVQTLPAAVGWDGQLWAEEGFGADRAALLAAVNHSLDYLSTAASQEAYGRYPLPDITHDRVNRSLRRFRTLLGWASSAEQLQRWVRQEFVFYQATGTTGDGQVDFTGYFEPTYQASLQPSAAYRYPLYRRPPDLDTWTRPHPTRLALEGADGLQAAQGPLAGLELVWLRDRLEAYLVQVQGSARLQLAEGGSFSVGYDGRTDYGYTSLGKALVEAGQFRLDELTLPKVLDYFRQYPQDLDRYVPSNDRFVFFRQTSGAPPTGSLGVPVTGDRSIATDKSLMPPGALALVVTTLPYGSQSDDLRPRSVSRYVLDQDTGGAIIGAGRADIFLGSGELAGARAGLVNEPGQLYYLLLKN</sequence>
<dbReference type="SUPFAM" id="SSF50685">
    <property type="entry name" value="Barwin-like endoglucanases"/>
    <property type="match status" value="1"/>
</dbReference>
<evidence type="ECO:0000256" key="3">
    <source>
        <dbReference type="ARBA" id="ARBA00023239"/>
    </source>
</evidence>
<dbReference type="Gene3D" id="2.40.40.10">
    <property type="entry name" value="RlpA-like domain"/>
    <property type="match status" value="1"/>
</dbReference>
<reference evidence="7" key="1">
    <citation type="submission" date="2012-04" db="EMBL/GenBank/DDBJ databases">
        <authorList>
            <person name="Borisov I.G."/>
            <person name="Ivanikova N.V."/>
            <person name="Pinevich A.V."/>
        </authorList>
    </citation>
    <scope>NUCLEOTIDE SEQUENCE</scope>
    <source>
        <strain evidence="7">CALU 1027</strain>
    </source>
</reference>
<protein>
    <recommendedName>
        <fullName evidence="2">peptidoglycan lytic exotransglycosylase</fullName>
        <ecNumber evidence="2">4.2.2.n1</ecNumber>
    </recommendedName>
    <alternativeName>
        <fullName evidence="5">Murein hydrolase A</fullName>
    </alternativeName>
</protein>
<dbReference type="InterPro" id="IPR005300">
    <property type="entry name" value="MltA_B"/>
</dbReference>
<dbReference type="STRING" id="317619.GCA_000332315_02378"/>
<evidence type="ECO:0000313" key="7">
    <source>
        <dbReference type="EMBL" id="KKI99243.1"/>
    </source>
</evidence>
<dbReference type="InterPro" id="IPR036908">
    <property type="entry name" value="RlpA-like_sf"/>
</dbReference>
<dbReference type="PANTHER" id="PTHR30124">
    <property type="entry name" value="MEMBRANE-BOUND LYTIC MUREIN TRANSGLYCOSYLASE A"/>
    <property type="match status" value="1"/>
</dbReference>
<evidence type="ECO:0000256" key="4">
    <source>
        <dbReference type="ARBA" id="ARBA00023316"/>
    </source>
</evidence>
<dbReference type="EC" id="4.2.2.n1" evidence="2"/>
<dbReference type="EMBL" id="AJTX02000006">
    <property type="protein sequence ID" value="KKI99243.1"/>
    <property type="molecule type" value="Genomic_DNA"/>
</dbReference>
<dbReference type="PANTHER" id="PTHR30124:SF0">
    <property type="entry name" value="MEMBRANE-BOUND LYTIC MUREIN TRANSGLYCOSYLASE A"/>
    <property type="match status" value="1"/>
</dbReference>
<comment type="caution">
    <text evidence="7">The sequence shown here is derived from an EMBL/GenBank/DDBJ whole genome shotgun (WGS) entry which is preliminary data.</text>
</comment>
<proteinExistence type="predicted"/>
<dbReference type="Pfam" id="PF03562">
    <property type="entry name" value="MltA"/>
    <property type="match status" value="1"/>
</dbReference>
<evidence type="ECO:0000313" key="8">
    <source>
        <dbReference type="Proteomes" id="UP000034681"/>
    </source>
</evidence>
<dbReference type="Gene3D" id="2.40.240.50">
    <property type="entry name" value="Barwin-like endoglucanases"/>
    <property type="match status" value="1"/>
</dbReference>
<keyword evidence="4" id="KW-0961">Cell wall biogenesis/degradation</keyword>
<dbReference type="Proteomes" id="UP000034681">
    <property type="component" value="Unassembled WGS sequence"/>
</dbReference>
<dbReference type="eggNOG" id="COG2821">
    <property type="taxonomic scope" value="Bacteria"/>
</dbReference>
<accession>A0A0M2PX43</accession>
<gene>
    <name evidence="7" type="ORF">PROH_16015</name>
</gene>
<dbReference type="CDD" id="cd14485">
    <property type="entry name" value="mltA_like_LT_A"/>
    <property type="match status" value="1"/>
</dbReference>